<comment type="caution">
    <text evidence="2">The sequence shown here is derived from an EMBL/GenBank/DDBJ whole genome shotgun (WGS) entry which is preliminary data.</text>
</comment>
<dbReference type="Proteomes" id="UP001066276">
    <property type="component" value="Chromosome 2_1"/>
</dbReference>
<evidence type="ECO:0000256" key="1">
    <source>
        <dbReference type="SAM" id="MobiDB-lite"/>
    </source>
</evidence>
<evidence type="ECO:0000313" key="2">
    <source>
        <dbReference type="EMBL" id="KAJ1196799.1"/>
    </source>
</evidence>
<gene>
    <name evidence="2" type="ORF">NDU88_000663</name>
</gene>
<feature type="region of interest" description="Disordered" evidence="1">
    <location>
        <begin position="192"/>
        <end position="214"/>
    </location>
</feature>
<sequence length="214" mass="23299">MVRSVVSQMGQLVINGSAEVGEMSVHPKHLGFLKNGPGGQRIRRILTKGTCSVSSADAQGVYKEKGMGLYAQPSTTVDDKHLVLLLPGQILAVKHQAHEVLVNFGKEVCRHESSMGCRRMPAYTRPGSALAHPHLDPNQSSLVLNVETEDVSATRAEQPPPLQGRLDEINLALGQDLQASLKASHDVYTSWRNERGSGSAGDERGRFFKVQRLN</sequence>
<protein>
    <submittedName>
        <fullName evidence="2">Uncharacterized protein</fullName>
    </submittedName>
</protein>
<reference evidence="2" key="1">
    <citation type="journal article" date="2022" name="bioRxiv">
        <title>Sequencing and chromosome-scale assembly of the giantPleurodeles waltlgenome.</title>
        <authorList>
            <person name="Brown T."/>
            <person name="Elewa A."/>
            <person name="Iarovenko S."/>
            <person name="Subramanian E."/>
            <person name="Araus A.J."/>
            <person name="Petzold A."/>
            <person name="Susuki M."/>
            <person name="Suzuki K.-i.T."/>
            <person name="Hayashi T."/>
            <person name="Toyoda A."/>
            <person name="Oliveira C."/>
            <person name="Osipova E."/>
            <person name="Leigh N.D."/>
            <person name="Simon A."/>
            <person name="Yun M.H."/>
        </authorList>
    </citation>
    <scope>NUCLEOTIDE SEQUENCE</scope>
    <source>
        <strain evidence="2">20211129_DDA</strain>
        <tissue evidence="2">Liver</tissue>
    </source>
</reference>
<dbReference type="AlphaFoldDB" id="A0AAV7V865"/>
<accession>A0AAV7V865</accession>
<proteinExistence type="predicted"/>
<organism evidence="2 3">
    <name type="scientific">Pleurodeles waltl</name>
    <name type="common">Iberian ribbed newt</name>
    <dbReference type="NCBI Taxonomy" id="8319"/>
    <lineage>
        <taxon>Eukaryota</taxon>
        <taxon>Metazoa</taxon>
        <taxon>Chordata</taxon>
        <taxon>Craniata</taxon>
        <taxon>Vertebrata</taxon>
        <taxon>Euteleostomi</taxon>
        <taxon>Amphibia</taxon>
        <taxon>Batrachia</taxon>
        <taxon>Caudata</taxon>
        <taxon>Salamandroidea</taxon>
        <taxon>Salamandridae</taxon>
        <taxon>Pleurodelinae</taxon>
        <taxon>Pleurodeles</taxon>
    </lineage>
</organism>
<keyword evidence="3" id="KW-1185">Reference proteome</keyword>
<dbReference type="EMBL" id="JANPWB010000003">
    <property type="protein sequence ID" value="KAJ1196799.1"/>
    <property type="molecule type" value="Genomic_DNA"/>
</dbReference>
<evidence type="ECO:0000313" key="3">
    <source>
        <dbReference type="Proteomes" id="UP001066276"/>
    </source>
</evidence>
<name>A0AAV7V865_PLEWA</name>